<proteinExistence type="predicted"/>
<feature type="region of interest" description="Disordered" evidence="1">
    <location>
        <begin position="231"/>
        <end position="251"/>
    </location>
</feature>
<evidence type="ECO:0000313" key="3">
    <source>
        <dbReference type="EMBL" id="KIW15583.1"/>
    </source>
</evidence>
<dbReference type="Gene3D" id="3.30.2010.10">
    <property type="entry name" value="Metalloproteases ('zincins'), catalytic domain"/>
    <property type="match status" value="1"/>
</dbReference>
<dbReference type="OrthoDB" id="447842at2759"/>
<dbReference type="Pfam" id="PF08325">
    <property type="entry name" value="WLM"/>
    <property type="match status" value="1"/>
</dbReference>
<evidence type="ECO:0000259" key="2">
    <source>
        <dbReference type="PROSITE" id="PS51397"/>
    </source>
</evidence>
<dbReference type="GO" id="GO:0006281">
    <property type="term" value="P:DNA repair"/>
    <property type="evidence" value="ECO:0007669"/>
    <property type="project" value="TreeGrafter"/>
</dbReference>
<dbReference type="GeneID" id="27332714"/>
<dbReference type="Proteomes" id="UP000053328">
    <property type="component" value="Unassembled WGS sequence"/>
</dbReference>
<dbReference type="RefSeq" id="XP_016235799.1">
    <property type="nucleotide sequence ID" value="XM_016379972.1"/>
</dbReference>
<dbReference type="GO" id="GO:0005634">
    <property type="term" value="C:nucleus"/>
    <property type="evidence" value="ECO:0007669"/>
    <property type="project" value="TreeGrafter"/>
</dbReference>
<reference evidence="3 4" key="1">
    <citation type="submission" date="2015-01" db="EMBL/GenBank/DDBJ databases">
        <title>The Genome Sequence of Exophiala spinifera CBS89968.</title>
        <authorList>
            <consortium name="The Broad Institute Genomics Platform"/>
            <person name="Cuomo C."/>
            <person name="de Hoog S."/>
            <person name="Gorbushina A."/>
            <person name="Stielow B."/>
            <person name="Teixiera M."/>
            <person name="Abouelleil A."/>
            <person name="Chapman S.B."/>
            <person name="Priest M."/>
            <person name="Young S.K."/>
            <person name="Wortman J."/>
            <person name="Nusbaum C."/>
            <person name="Birren B."/>
        </authorList>
    </citation>
    <scope>NUCLEOTIDE SEQUENCE [LARGE SCALE GENOMIC DNA]</scope>
    <source>
        <strain evidence="3 4">CBS 89968</strain>
    </source>
</reference>
<keyword evidence="4" id="KW-1185">Reference proteome</keyword>
<accession>A0A0D2B9G9</accession>
<feature type="compositionally biased region" description="Basic and acidic residues" evidence="1">
    <location>
        <begin position="342"/>
        <end position="352"/>
    </location>
</feature>
<dbReference type="STRING" id="91928.A0A0D2B9G9"/>
<protein>
    <recommendedName>
        <fullName evidence="2">WLM domain-containing protein</fullName>
    </recommendedName>
</protein>
<feature type="compositionally biased region" description="Basic and acidic residues" evidence="1">
    <location>
        <begin position="431"/>
        <end position="447"/>
    </location>
</feature>
<dbReference type="GO" id="GO:0008237">
    <property type="term" value="F:metallopeptidase activity"/>
    <property type="evidence" value="ECO:0007669"/>
    <property type="project" value="TreeGrafter"/>
</dbReference>
<dbReference type="PANTHER" id="PTHR46622">
    <property type="entry name" value="DNA-DEPENDENT METALLOPROTEASE WSS1"/>
    <property type="match status" value="1"/>
</dbReference>
<feature type="compositionally biased region" description="Acidic residues" evidence="1">
    <location>
        <begin position="285"/>
        <end position="306"/>
    </location>
</feature>
<dbReference type="PROSITE" id="PS51397">
    <property type="entry name" value="WLM"/>
    <property type="match status" value="1"/>
</dbReference>
<dbReference type="AlphaFoldDB" id="A0A0D2B9G9"/>
<evidence type="ECO:0000313" key="4">
    <source>
        <dbReference type="Proteomes" id="UP000053328"/>
    </source>
</evidence>
<dbReference type="VEuPathDB" id="FungiDB:PV08_05631"/>
<feature type="compositionally biased region" description="Basic and acidic residues" evidence="1">
    <location>
        <begin position="307"/>
        <end position="318"/>
    </location>
</feature>
<dbReference type="PANTHER" id="PTHR46622:SF1">
    <property type="entry name" value="DNA-DEPENDENT METALLOPROTEASE WSS1"/>
    <property type="match status" value="1"/>
</dbReference>
<organism evidence="3 4">
    <name type="scientific">Exophiala spinifera</name>
    <dbReference type="NCBI Taxonomy" id="91928"/>
    <lineage>
        <taxon>Eukaryota</taxon>
        <taxon>Fungi</taxon>
        <taxon>Dikarya</taxon>
        <taxon>Ascomycota</taxon>
        <taxon>Pezizomycotina</taxon>
        <taxon>Eurotiomycetes</taxon>
        <taxon>Chaetothyriomycetidae</taxon>
        <taxon>Chaetothyriales</taxon>
        <taxon>Herpotrichiellaceae</taxon>
        <taxon>Exophiala</taxon>
    </lineage>
</organism>
<evidence type="ECO:0000256" key="1">
    <source>
        <dbReference type="SAM" id="MobiDB-lite"/>
    </source>
</evidence>
<name>A0A0D2B9G9_9EURO</name>
<sequence length="519" mass="57801">MPLNTLRLNHQKSSHPNDRVVFIKPLPRPAAQKADYDLADTFLRAVAAQCLPIMKNHYLSVTTLEEYEPNPEFIGRNFNNGEIIQLVLRSKNGGWVPFNMVQMVMMHELAHNTHMNHGKKFWETRNIYAEELKQLWARGYTGEGFWGSGRTLNDMNSVMGNNILTSRELEGLPLCGGTYRSRGARRKRKAKRGGQEELTWKEKKERRIERKFGRNGVALGEDEDKRLGLEINRKGPIGGKPRVAQSKRGRELRAAAALARLDTNKQEVGALKGSRDESGEGQSTEVDEEEEEEEEEDYEDVDAAEGEDAKDVNGEKMLDGQGRGLVRVCEEEDKNDENVQNELRELEGLERYFRRRPKQSQSGTVAGPSQAASSEHAQNKPPGEHLIAGNGCGGGGGCDDDDDLTKKPHPVSHAEPTPAKEASHSTPAIENARERRGERRNQHREHGTSTPSATISCPICSLENPRVNATCVACAHVLDPRKDPRHWSCRSEICKEGDNRYLNAGDAGVCGICGMRKAG</sequence>
<dbReference type="EMBL" id="KN847495">
    <property type="protein sequence ID" value="KIW15583.1"/>
    <property type="molecule type" value="Genomic_DNA"/>
</dbReference>
<dbReference type="HOGENOM" id="CLU_025898_1_0_1"/>
<dbReference type="InterPro" id="IPR013536">
    <property type="entry name" value="WLM_dom"/>
</dbReference>
<dbReference type="InterPro" id="IPR053000">
    <property type="entry name" value="WSS1-like_metalloprotease"/>
</dbReference>
<feature type="region of interest" description="Disordered" evidence="1">
    <location>
        <begin position="265"/>
        <end position="453"/>
    </location>
</feature>
<feature type="domain" description="WLM" evidence="2">
    <location>
        <begin position="11"/>
        <end position="262"/>
    </location>
</feature>
<gene>
    <name evidence="3" type="ORF">PV08_05631</name>
</gene>